<keyword evidence="2" id="KW-0863">Zinc-finger</keyword>
<keyword evidence="9" id="KW-1185">Reference proteome</keyword>
<dbReference type="SUPFAM" id="SSF57667">
    <property type="entry name" value="beta-beta-alpha zinc fingers"/>
    <property type="match status" value="1"/>
</dbReference>
<feature type="compositionally biased region" description="Low complexity" evidence="6">
    <location>
        <begin position="204"/>
        <end position="215"/>
    </location>
</feature>
<dbReference type="PANTHER" id="PTHR46481:SF6">
    <property type="entry name" value="ZINC FINGER BED DOMAIN-CONTAINING PROTEIN RICESLEEPER 2-LIKE"/>
    <property type="match status" value="1"/>
</dbReference>
<dbReference type="SMART" id="SM00614">
    <property type="entry name" value="ZnF_BED"/>
    <property type="match status" value="1"/>
</dbReference>
<dbReference type="InterPro" id="IPR012337">
    <property type="entry name" value="RNaseH-like_sf"/>
</dbReference>
<dbReference type="InterPro" id="IPR052035">
    <property type="entry name" value="ZnF_BED_domain_contain"/>
</dbReference>
<evidence type="ECO:0000313" key="8">
    <source>
        <dbReference type="EMBL" id="KAF7808258.1"/>
    </source>
</evidence>
<comment type="caution">
    <text evidence="8">The sequence shown here is derived from an EMBL/GenBank/DDBJ whole genome shotgun (WGS) entry which is preliminary data.</text>
</comment>
<keyword evidence="5" id="KW-0804">Transcription</keyword>
<dbReference type="EMBL" id="JAAIUW010000011">
    <property type="protein sequence ID" value="KAF7808258.1"/>
    <property type="molecule type" value="Genomic_DNA"/>
</dbReference>
<evidence type="ECO:0000256" key="6">
    <source>
        <dbReference type="SAM" id="MobiDB-lite"/>
    </source>
</evidence>
<keyword evidence="1" id="KW-0479">Metal-binding</keyword>
<accession>A0A834SS32</accession>
<evidence type="ECO:0000256" key="1">
    <source>
        <dbReference type="ARBA" id="ARBA00022723"/>
    </source>
</evidence>
<dbReference type="SUPFAM" id="SSF53098">
    <property type="entry name" value="Ribonuclease H-like"/>
    <property type="match status" value="1"/>
</dbReference>
<dbReference type="InterPro" id="IPR036236">
    <property type="entry name" value="Znf_C2H2_sf"/>
</dbReference>
<dbReference type="Proteomes" id="UP000634136">
    <property type="component" value="Unassembled WGS sequence"/>
</dbReference>
<evidence type="ECO:0000259" key="7">
    <source>
        <dbReference type="Pfam" id="PF02892"/>
    </source>
</evidence>
<dbReference type="OrthoDB" id="1873329at2759"/>
<protein>
    <submittedName>
        <fullName evidence="8">Zinc finger BED domain-containing protein RICESLEEPER 2-like</fullName>
    </submittedName>
</protein>
<dbReference type="AlphaFoldDB" id="A0A834SS32"/>
<dbReference type="GO" id="GO:0003677">
    <property type="term" value="F:DNA binding"/>
    <property type="evidence" value="ECO:0007669"/>
    <property type="project" value="InterPro"/>
</dbReference>
<dbReference type="PANTHER" id="PTHR46481">
    <property type="entry name" value="ZINC FINGER BED DOMAIN-CONTAINING PROTEIN 4"/>
    <property type="match status" value="1"/>
</dbReference>
<reference evidence="8" key="1">
    <citation type="submission" date="2020-09" db="EMBL/GenBank/DDBJ databases">
        <title>Genome-Enabled Discovery of Anthraquinone Biosynthesis in Senna tora.</title>
        <authorList>
            <person name="Kang S.-H."/>
            <person name="Pandey R.P."/>
            <person name="Lee C.-M."/>
            <person name="Sim J.-S."/>
            <person name="Jeong J.-T."/>
            <person name="Choi B.-S."/>
            <person name="Jung M."/>
            <person name="Ginzburg D."/>
            <person name="Zhao K."/>
            <person name="Won S.Y."/>
            <person name="Oh T.-J."/>
            <person name="Yu Y."/>
            <person name="Kim N.-H."/>
            <person name="Lee O.R."/>
            <person name="Lee T.-H."/>
            <person name="Bashyal P."/>
            <person name="Kim T.-S."/>
            <person name="Lee W.-H."/>
            <person name="Kawkins C."/>
            <person name="Kim C.-K."/>
            <person name="Kim J.S."/>
            <person name="Ahn B.O."/>
            <person name="Rhee S.Y."/>
            <person name="Sohng J.K."/>
        </authorList>
    </citation>
    <scope>NUCLEOTIDE SEQUENCE</scope>
    <source>
        <tissue evidence="8">Leaf</tissue>
    </source>
</reference>
<organism evidence="8 9">
    <name type="scientific">Senna tora</name>
    <dbReference type="NCBI Taxonomy" id="362788"/>
    <lineage>
        <taxon>Eukaryota</taxon>
        <taxon>Viridiplantae</taxon>
        <taxon>Streptophyta</taxon>
        <taxon>Embryophyta</taxon>
        <taxon>Tracheophyta</taxon>
        <taxon>Spermatophyta</taxon>
        <taxon>Magnoliopsida</taxon>
        <taxon>eudicotyledons</taxon>
        <taxon>Gunneridae</taxon>
        <taxon>Pentapetalae</taxon>
        <taxon>rosids</taxon>
        <taxon>fabids</taxon>
        <taxon>Fabales</taxon>
        <taxon>Fabaceae</taxon>
        <taxon>Caesalpinioideae</taxon>
        <taxon>Cassia clade</taxon>
        <taxon>Senna</taxon>
    </lineage>
</organism>
<gene>
    <name evidence="8" type="ORF">G2W53_035001</name>
</gene>
<keyword evidence="3" id="KW-0862">Zinc</keyword>
<name>A0A834SS32_9FABA</name>
<evidence type="ECO:0000256" key="5">
    <source>
        <dbReference type="ARBA" id="ARBA00023163"/>
    </source>
</evidence>
<evidence type="ECO:0000256" key="2">
    <source>
        <dbReference type="ARBA" id="ARBA00022771"/>
    </source>
</evidence>
<evidence type="ECO:0000256" key="4">
    <source>
        <dbReference type="ARBA" id="ARBA00023015"/>
    </source>
</evidence>
<keyword evidence="4" id="KW-0805">Transcription regulation</keyword>
<feature type="domain" description="BED-type" evidence="7">
    <location>
        <begin position="218"/>
        <end position="261"/>
    </location>
</feature>
<sequence>MSVPIECATHSGKRAFEIPERKRKRETMTNHMGDAIQAWAEASRARTKVQLAKVEILRDKRSETSSSRNTVSDYSLAKCVSALNDIVYVSDDIYMKAMDKFMDPTFREMFMSMPLNRKKIWKWATFSVARAIISVIGSRYKSASERTKSEELTSCGLLALLLAELLSKSNDMNSDNVDSSIGNMVKENVAKVSESSQNEDEPLSGKPPLSKKPGTTTSEVWKYYTRIGIVDGKEKAQCKGCERKYVIGSSNIGTSTLLRHIPKCVGLPKFKDIGVMMLDHAGKLRSRQVDPKRVREAMSMAIIEHDLPYSFVEYRRIRELLNLLNLDVKHISRNTAMSDVWKFYLDQKDMLKKRMAKSRGRICLTFDCWTSYTMEGYICLTAHFIDDSWKLNSRILSFCKMEPPHSGVELARKIFSCLKEWGIDQKIFSLTLDNASANDSMQSILKEHLSLQNSLLCGGEFFHILNHIVQEGLKVASGALNKIR</sequence>
<dbReference type="GO" id="GO:0008270">
    <property type="term" value="F:zinc ion binding"/>
    <property type="evidence" value="ECO:0007669"/>
    <property type="project" value="UniProtKB-KW"/>
</dbReference>
<dbReference type="Pfam" id="PF02892">
    <property type="entry name" value="zf-BED"/>
    <property type="match status" value="1"/>
</dbReference>
<evidence type="ECO:0000256" key="3">
    <source>
        <dbReference type="ARBA" id="ARBA00022833"/>
    </source>
</evidence>
<evidence type="ECO:0000313" key="9">
    <source>
        <dbReference type="Proteomes" id="UP000634136"/>
    </source>
</evidence>
<dbReference type="InterPro" id="IPR003656">
    <property type="entry name" value="Znf_BED"/>
</dbReference>
<feature type="region of interest" description="Disordered" evidence="6">
    <location>
        <begin position="190"/>
        <end position="215"/>
    </location>
</feature>
<proteinExistence type="predicted"/>